<dbReference type="PROSITE" id="PS50082">
    <property type="entry name" value="WD_REPEATS_2"/>
    <property type="match status" value="1"/>
</dbReference>
<dbReference type="EMBL" id="REGN01000387">
    <property type="protein sequence ID" value="RNA42286.1"/>
    <property type="molecule type" value="Genomic_DNA"/>
</dbReference>
<dbReference type="InterPro" id="IPR015943">
    <property type="entry name" value="WD40/YVTN_repeat-like_dom_sf"/>
</dbReference>
<reference evidence="2 3" key="1">
    <citation type="journal article" date="2018" name="Sci. Rep.">
        <title>Genomic signatures of local adaptation to the degree of environmental predictability in rotifers.</title>
        <authorList>
            <person name="Franch-Gras L."/>
            <person name="Hahn C."/>
            <person name="Garcia-Roger E.M."/>
            <person name="Carmona M.J."/>
            <person name="Serra M."/>
            <person name="Gomez A."/>
        </authorList>
    </citation>
    <scope>NUCLEOTIDE SEQUENCE [LARGE SCALE GENOMIC DNA]</scope>
    <source>
        <strain evidence="2">HYR1</strain>
    </source>
</reference>
<dbReference type="SMART" id="SM00320">
    <property type="entry name" value="WD40"/>
    <property type="match status" value="2"/>
</dbReference>
<dbReference type="Proteomes" id="UP000276133">
    <property type="component" value="Unassembled WGS sequence"/>
</dbReference>
<dbReference type="SUPFAM" id="SSF50978">
    <property type="entry name" value="WD40 repeat-like"/>
    <property type="match status" value="1"/>
</dbReference>
<dbReference type="InterPro" id="IPR036322">
    <property type="entry name" value="WD40_repeat_dom_sf"/>
</dbReference>
<feature type="repeat" description="WD" evidence="1">
    <location>
        <begin position="444"/>
        <end position="476"/>
    </location>
</feature>
<evidence type="ECO:0000313" key="2">
    <source>
        <dbReference type="EMBL" id="RNA42286.1"/>
    </source>
</evidence>
<name>A0A3M7T2P3_BRAPC</name>
<proteinExistence type="predicted"/>
<protein>
    <submittedName>
        <fullName evidence="2">Uncharacterized protein</fullName>
    </submittedName>
</protein>
<organism evidence="2 3">
    <name type="scientific">Brachionus plicatilis</name>
    <name type="common">Marine rotifer</name>
    <name type="synonym">Brachionus muelleri</name>
    <dbReference type="NCBI Taxonomy" id="10195"/>
    <lineage>
        <taxon>Eukaryota</taxon>
        <taxon>Metazoa</taxon>
        <taxon>Spiralia</taxon>
        <taxon>Gnathifera</taxon>
        <taxon>Rotifera</taxon>
        <taxon>Eurotatoria</taxon>
        <taxon>Monogononta</taxon>
        <taxon>Pseudotrocha</taxon>
        <taxon>Ploima</taxon>
        <taxon>Brachionidae</taxon>
        <taxon>Brachionus</taxon>
    </lineage>
</organism>
<keyword evidence="3" id="KW-1185">Reference proteome</keyword>
<dbReference type="Gene3D" id="2.130.10.10">
    <property type="entry name" value="YVTN repeat-like/Quinoprotein amine dehydrogenase"/>
    <property type="match status" value="1"/>
</dbReference>
<sequence>MNCEYCSKKEDDLYLFVLPCGYSVCYDHLTSQDESFNCFVCQDHVIEKQSCFRMKKNEKKLKMDAFLTKKKSLLNLCDQIEKLQMIDQENDNILQDKILVLKKQINLKRVQLKTQLNKLIDEYHVNLMNELKNEKSEFLTSILDDLDKIDIEEMRKLLNSHSQENLNEFKFKEIEKELVDFMTNFNKLTSIEFVTRKNLSDFNLPKIFGHFCRENFHQLSNNFKFIHQFGLKKFEELNNGEVVSTSFSDPSKLIIFNPQNGQIREISETNEIKFLFKSYNDEIITIDSEFHVKIRFNWCCIETFDLARKNLIYAELVEDKIVTISEDYFVTVIKYYNGEILYDFYFTTPYSSVKLIKAFYKSTFIILIEVQNQYNGQKEQNINKIDFRNKILKTFKCNIGNNNQRYYDIYYSTIERLNENEFVTGSSNGELCIWNSDLSVKLKKKCHSSAISGIMLCEDGNIVSISSQDGIIKIWNSEDLSLICQSNSIFFKLNLCILKMLLVSCRFDKWISGN</sequence>
<gene>
    <name evidence="2" type="ORF">BpHYR1_003319</name>
</gene>
<evidence type="ECO:0000256" key="1">
    <source>
        <dbReference type="PROSITE-ProRule" id="PRU00221"/>
    </source>
</evidence>
<dbReference type="AlphaFoldDB" id="A0A3M7T2P3"/>
<evidence type="ECO:0000313" key="3">
    <source>
        <dbReference type="Proteomes" id="UP000276133"/>
    </source>
</evidence>
<dbReference type="InterPro" id="IPR001680">
    <property type="entry name" value="WD40_rpt"/>
</dbReference>
<comment type="caution">
    <text evidence="2">The sequence shown here is derived from an EMBL/GenBank/DDBJ whole genome shotgun (WGS) entry which is preliminary data.</text>
</comment>
<accession>A0A3M7T2P3</accession>
<keyword evidence="1" id="KW-0853">WD repeat</keyword>